<evidence type="ECO:0000256" key="1">
    <source>
        <dbReference type="SAM" id="MobiDB-lite"/>
    </source>
</evidence>
<evidence type="ECO:0000313" key="3">
    <source>
        <dbReference type="Proteomes" id="UP001270362"/>
    </source>
</evidence>
<feature type="compositionally biased region" description="Low complexity" evidence="1">
    <location>
        <begin position="140"/>
        <end position="160"/>
    </location>
</feature>
<feature type="region of interest" description="Disordered" evidence="1">
    <location>
        <begin position="209"/>
        <end position="244"/>
    </location>
</feature>
<reference evidence="2" key="2">
    <citation type="submission" date="2023-06" db="EMBL/GenBank/DDBJ databases">
        <authorList>
            <consortium name="Lawrence Berkeley National Laboratory"/>
            <person name="Haridas S."/>
            <person name="Hensen N."/>
            <person name="Bonometti L."/>
            <person name="Westerberg I."/>
            <person name="Brannstrom I.O."/>
            <person name="Guillou S."/>
            <person name="Cros-Aarteil S."/>
            <person name="Calhoun S."/>
            <person name="Kuo A."/>
            <person name="Mondo S."/>
            <person name="Pangilinan J."/>
            <person name="Riley R."/>
            <person name="Labutti K."/>
            <person name="Andreopoulos B."/>
            <person name="Lipzen A."/>
            <person name="Chen C."/>
            <person name="Yanf M."/>
            <person name="Daum C."/>
            <person name="Ng V."/>
            <person name="Clum A."/>
            <person name="Steindorff A."/>
            <person name="Ohm R."/>
            <person name="Martin F."/>
            <person name="Silar P."/>
            <person name="Natvig D."/>
            <person name="Lalanne C."/>
            <person name="Gautier V."/>
            <person name="Ament-Velasquez S.L."/>
            <person name="Kruys A."/>
            <person name="Hutchinson M.I."/>
            <person name="Powell A.J."/>
            <person name="Barry K."/>
            <person name="Miller A.N."/>
            <person name="Grigoriev I.V."/>
            <person name="Debuchy R."/>
            <person name="Gladieux P."/>
            <person name="Thoren M.H."/>
            <person name="Johannesson H."/>
        </authorList>
    </citation>
    <scope>NUCLEOTIDE SEQUENCE</scope>
    <source>
        <strain evidence="2">CBS 314.62</strain>
    </source>
</reference>
<keyword evidence="3" id="KW-1185">Reference proteome</keyword>
<sequence length="244" mass="24983">MPYTVSVGVPFNTYSPACTVNVCLQQVVGSVDGNPLAQASACASMFGSPAPVVSIVTPSVDVVFSTLTTTLGYTDIVVTPSTTTSIVQETVTSYAQVIDTITLIASTRTATVTAQVTAPANTYLKKRGHKKRGTACKAKTSSTSLPALPSSSSSSSSTPVVTSTSSAPLFPLASNCPSLDEYSSACACIAVPSTSTTTLPASVSTSTVYETTSSAIASTRRPPSSPSSSPTRLSPPQHRRCSPR</sequence>
<comment type="caution">
    <text evidence="2">The sequence shown here is derived from an EMBL/GenBank/DDBJ whole genome shotgun (WGS) entry which is preliminary data.</text>
</comment>
<reference evidence="2" key="1">
    <citation type="journal article" date="2023" name="Mol. Phylogenet. Evol.">
        <title>Genome-scale phylogeny and comparative genomics of the fungal order Sordariales.</title>
        <authorList>
            <person name="Hensen N."/>
            <person name="Bonometti L."/>
            <person name="Westerberg I."/>
            <person name="Brannstrom I.O."/>
            <person name="Guillou S."/>
            <person name="Cros-Aarteil S."/>
            <person name="Calhoun S."/>
            <person name="Haridas S."/>
            <person name="Kuo A."/>
            <person name="Mondo S."/>
            <person name="Pangilinan J."/>
            <person name="Riley R."/>
            <person name="LaButti K."/>
            <person name="Andreopoulos B."/>
            <person name="Lipzen A."/>
            <person name="Chen C."/>
            <person name="Yan M."/>
            <person name="Daum C."/>
            <person name="Ng V."/>
            <person name="Clum A."/>
            <person name="Steindorff A."/>
            <person name="Ohm R.A."/>
            <person name="Martin F."/>
            <person name="Silar P."/>
            <person name="Natvig D.O."/>
            <person name="Lalanne C."/>
            <person name="Gautier V."/>
            <person name="Ament-Velasquez S.L."/>
            <person name="Kruys A."/>
            <person name="Hutchinson M.I."/>
            <person name="Powell A.J."/>
            <person name="Barry K."/>
            <person name="Miller A.N."/>
            <person name="Grigoriev I.V."/>
            <person name="Debuchy R."/>
            <person name="Gladieux P."/>
            <person name="Hiltunen Thoren M."/>
            <person name="Johannesson H."/>
        </authorList>
    </citation>
    <scope>NUCLEOTIDE SEQUENCE</scope>
    <source>
        <strain evidence="2">CBS 314.62</strain>
    </source>
</reference>
<feature type="region of interest" description="Disordered" evidence="1">
    <location>
        <begin position="127"/>
        <end position="160"/>
    </location>
</feature>
<proteinExistence type="predicted"/>
<accession>A0AAE0XB37</accession>
<organism evidence="2 3">
    <name type="scientific">Podospora appendiculata</name>
    <dbReference type="NCBI Taxonomy" id="314037"/>
    <lineage>
        <taxon>Eukaryota</taxon>
        <taxon>Fungi</taxon>
        <taxon>Dikarya</taxon>
        <taxon>Ascomycota</taxon>
        <taxon>Pezizomycotina</taxon>
        <taxon>Sordariomycetes</taxon>
        <taxon>Sordariomycetidae</taxon>
        <taxon>Sordariales</taxon>
        <taxon>Podosporaceae</taxon>
        <taxon>Podospora</taxon>
    </lineage>
</organism>
<dbReference type="EMBL" id="JAULSO010000002">
    <property type="protein sequence ID" value="KAK3689183.1"/>
    <property type="molecule type" value="Genomic_DNA"/>
</dbReference>
<dbReference type="Proteomes" id="UP001270362">
    <property type="component" value="Unassembled WGS sequence"/>
</dbReference>
<gene>
    <name evidence="2" type="ORF">B0T22DRAFT_168344</name>
</gene>
<dbReference type="AlphaFoldDB" id="A0AAE0XB37"/>
<name>A0AAE0XB37_9PEZI</name>
<feature type="compositionally biased region" description="Low complexity" evidence="1">
    <location>
        <begin position="209"/>
        <end position="236"/>
    </location>
</feature>
<protein>
    <submittedName>
        <fullName evidence="2">Uncharacterized protein</fullName>
    </submittedName>
</protein>
<evidence type="ECO:0000313" key="2">
    <source>
        <dbReference type="EMBL" id="KAK3689183.1"/>
    </source>
</evidence>